<name>A0A0B7AMF3_9EUPU</name>
<protein>
    <recommendedName>
        <fullName evidence="3">Myeloid-derived growth factor</fullName>
    </recommendedName>
</protein>
<dbReference type="EMBL" id="HACG01035108">
    <property type="protein sequence ID" value="CEK81973.1"/>
    <property type="molecule type" value="Transcribed_RNA"/>
</dbReference>
<dbReference type="GO" id="GO:0005615">
    <property type="term" value="C:extracellular space"/>
    <property type="evidence" value="ECO:0007669"/>
    <property type="project" value="TreeGrafter"/>
</dbReference>
<keyword evidence="1" id="KW-0732">Signal</keyword>
<feature type="signal peptide" evidence="1">
    <location>
        <begin position="1"/>
        <end position="21"/>
    </location>
</feature>
<dbReference type="GO" id="GO:0001938">
    <property type="term" value="P:positive regulation of endothelial cell proliferation"/>
    <property type="evidence" value="ECO:0007669"/>
    <property type="project" value="TreeGrafter"/>
</dbReference>
<organism evidence="2">
    <name type="scientific">Arion vulgaris</name>
    <dbReference type="NCBI Taxonomy" id="1028688"/>
    <lineage>
        <taxon>Eukaryota</taxon>
        <taxon>Metazoa</taxon>
        <taxon>Spiralia</taxon>
        <taxon>Lophotrochozoa</taxon>
        <taxon>Mollusca</taxon>
        <taxon>Gastropoda</taxon>
        <taxon>Heterobranchia</taxon>
        <taxon>Euthyneura</taxon>
        <taxon>Panpulmonata</taxon>
        <taxon>Eupulmonata</taxon>
        <taxon>Stylommatophora</taxon>
        <taxon>Helicina</taxon>
        <taxon>Arionoidea</taxon>
        <taxon>Arionidae</taxon>
        <taxon>Arion</taxon>
    </lineage>
</organism>
<proteinExistence type="predicted"/>
<gene>
    <name evidence="2" type="primary">ORF128958</name>
</gene>
<evidence type="ECO:0000313" key="2">
    <source>
        <dbReference type="EMBL" id="CEK81973.1"/>
    </source>
</evidence>
<dbReference type="PANTHER" id="PTHR31230">
    <property type="entry name" value="MYELOID-DERIVED GROWTH FACTOR MYDGF"/>
    <property type="match status" value="1"/>
</dbReference>
<accession>A0A0B7AMF3</accession>
<evidence type="ECO:0000256" key="1">
    <source>
        <dbReference type="SAM" id="SignalP"/>
    </source>
</evidence>
<dbReference type="AlphaFoldDB" id="A0A0B7AMF3"/>
<dbReference type="Pfam" id="PF10572">
    <property type="entry name" value="UPF0556"/>
    <property type="match status" value="1"/>
</dbReference>
<dbReference type="InterPro" id="IPR018887">
    <property type="entry name" value="MYDGF"/>
</dbReference>
<dbReference type="PANTHER" id="PTHR31230:SF1">
    <property type="entry name" value="MYELOID-DERIVED GROWTH FACTOR"/>
    <property type="match status" value="1"/>
</dbReference>
<evidence type="ECO:0008006" key="3">
    <source>
        <dbReference type="Google" id="ProtNLM"/>
    </source>
</evidence>
<feature type="chain" id="PRO_5002127647" description="Myeloid-derived growth factor" evidence="1">
    <location>
        <begin position="22"/>
        <end position="156"/>
    </location>
</feature>
<reference evidence="2" key="1">
    <citation type="submission" date="2014-12" db="EMBL/GenBank/DDBJ databases">
        <title>Insight into the proteome of Arion vulgaris.</title>
        <authorList>
            <person name="Aradska J."/>
            <person name="Bulat T."/>
            <person name="Smidak R."/>
            <person name="Sarate P."/>
            <person name="Gangsoo J."/>
            <person name="Sialana F."/>
            <person name="Bilban M."/>
            <person name="Lubec G."/>
        </authorList>
    </citation>
    <scope>NUCLEOTIDE SEQUENCE</scope>
    <source>
        <tissue evidence="2">Skin</tissue>
    </source>
</reference>
<sequence length="156" mass="17333">MEHLTHFTFLIVCLIFLSVDADTRTENIIFVKPGAGTISAQVELTKYLCKFTYAAQGGTHEEWSLSLEILDGGSAVLCSVDRGIPSYLFFQDFKLELTGPRVSVTDVDVKNSQRDNLNLGQEEYLLDKNSVSSVTGKFKNHLEKVALYSPLTHGDL</sequence>